<dbReference type="AlphaFoldDB" id="A0A0C3CB00"/>
<dbReference type="Gene3D" id="3.80.10.10">
    <property type="entry name" value="Ribonuclease Inhibitor"/>
    <property type="match status" value="1"/>
</dbReference>
<accession>A0A0C3CB00</accession>
<dbReference type="OrthoDB" id="2942707at2759"/>
<dbReference type="Proteomes" id="UP000053424">
    <property type="component" value="Unassembled WGS sequence"/>
</dbReference>
<dbReference type="HOGENOM" id="CLU_595895_0_0_1"/>
<dbReference type="InterPro" id="IPR032675">
    <property type="entry name" value="LRR_dom_sf"/>
</dbReference>
<evidence type="ECO:0000313" key="2">
    <source>
        <dbReference type="Proteomes" id="UP000053424"/>
    </source>
</evidence>
<organism evidence="1 2">
    <name type="scientific">Hebeloma cylindrosporum</name>
    <dbReference type="NCBI Taxonomy" id="76867"/>
    <lineage>
        <taxon>Eukaryota</taxon>
        <taxon>Fungi</taxon>
        <taxon>Dikarya</taxon>
        <taxon>Basidiomycota</taxon>
        <taxon>Agaricomycotina</taxon>
        <taxon>Agaricomycetes</taxon>
        <taxon>Agaricomycetidae</taxon>
        <taxon>Agaricales</taxon>
        <taxon>Agaricineae</taxon>
        <taxon>Hymenogastraceae</taxon>
        <taxon>Hebeloma</taxon>
    </lineage>
</organism>
<proteinExistence type="predicted"/>
<name>A0A0C3CB00_HEBCY</name>
<reference evidence="1 2" key="1">
    <citation type="submission" date="2014-04" db="EMBL/GenBank/DDBJ databases">
        <authorList>
            <consortium name="DOE Joint Genome Institute"/>
            <person name="Kuo A."/>
            <person name="Gay G."/>
            <person name="Dore J."/>
            <person name="Kohler A."/>
            <person name="Nagy L.G."/>
            <person name="Floudas D."/>
            <person name="Copeland A."/>
            <person name="Barry K.W."/>
            <person name="Cichocki N."/>
            <person name="Veneault-Fourrey C."/>
            <person name="LaButti K."/>
            <person name="Lindquist E.A."/>
            <person name="Lipzen A."/>
            <person name="Lundell T."/>
            <person name="Morin E."/>
            <person name="Murat C."/>
            <person name="Sun H."/>
            <person name="Tunlid A."/>
            <person name="Henrissat B."/>
            <person name="Grigoriev I.V."/>
            <person name="Hibbett D.S."/>
            <person name="Martin F."/>
            <person name="Nordberg H.P."/>
            <person name="Cantor M.N."/>
            <person name="Hua S.X."/>
        </authorList>
    </citation>
    <scope>NUCLEOTIDE SEQUENCE [LARGE SCALE GENOMIC DNA]</scope>
    <source>
        <strain evidence="2">h7</strain>
    </source>
</reference>
<evidence type="ECO:0008006" key="3">
    <source>
        <dbReference type="Google" id="ProtNLM"/>
    </source>
</evidence>
<protein>
    <recommendedName>
        <fullName evidence="3">F-box domain-containing protein</fullName>
    </recommendedName>
</protein>
<keyword evidence="2" id="KW-1185">Reference proteome</keyword>
<reference evidence="2" key="2">
    <citation type="submission" date="2015-01" db="EMBL/GenBank/DDBJ databases">
        <title>Evolutionary Origins and Diversification of the Mycorrhizal Mutualists.</title>
        <authorList>
            <consortium name="DOE Joint Genome Institute"/>
            <consortium name="Mycorrhizal Genomics Consortium"/>
            <person name="Kohler A."/>
            <person name="Kuo A."/>
            <person name="Nagy L.G."/>
            <person name="Floudas D."/>
            <person name="Copeland A."/>
            <person name="Barry K.W."/>
            <person name="Cichocki N."/>
            <person name="Veneault-Fourrey C."/>
            <person name="LaButti K."/>
            <person name="Lindquist E.A."/>
            <person name="Lipzen A."/>
            <person name="Lundell T."/>
            <person name="Morin E."/>
            <person name="Murat C."/>
            <person name="Riley R."/>
            <person name="Ohm R."/>
            <person name="Sun H."/>
            <person name="Tunlid A."/>
            <person name="Henrissat B."/>
            <person name="Grigoriev I.V."/>
            <person name="Hibbett D.S."/>
            <person name="Martin F."/>
        </authorList>
    </citation>
    <scope>NUCLEOTIDE SEQUENCE [LARGE SCALE GENOMIC DNA]</scope>
    <source>
        <strain evidence="2">h7</strain>
    </source>
</reference>
<gene>
    <name evidence="1" type="ORF">M413DRAFT_27749</name>
</gene>
<evidence type="ECO:0000313" key="1">
    <source>
        <dbReference type="EMBL" id="KIM41389.1"/>
    </source>
</evidence>
<sequence length="459" mass="53291">MDNYYPATSYYPEPMQQDSYDYDDIMARYLQEPTYLIPSYPGIIAIKNVLEIDMHIENGRVYPTTRALKEYITDHYRGSLCRISLWDWRRDQSVSSDPSQLPPKLVQDLCANLQFLYKHISIWRDVRFDLPLLGVLAHHSPNDIANISRRPEHLRKLAIREIDSANPQHSIAFNSLLDRLWNHMVETNLHFQDTGLPEFNFRRFPGFPYFKISELRLDMLCSGAQVVHVLLMCPYLRKMVVTQLIGPQPRDSTKRIITPFLQHLTLENDNDSFNKGAANPYIGMIWAVLDKLIAPSLKELSLGYEDVWNYGFDTFIGNSNCQLQKLRLICIKMCDKDLYRALKGNWYLEELTVQGQSDQIYRGEPSDVVPFTNYLLEKMTDPGNGGCLCPNLQQLTLTYPSIEWSNQFRRMIRSRPSLRAVHIIKSRDVDPKDLRAFVDLARARNGLFSVTLDGKPLKY</sequence>
<dbReference type="EMBL" id="KN831780">
    <property type="protein sequence ID" value="KIM41389.1"/>
    <property type="molecule type" value="Genomic_DNA"/>
</dbReference>
<dbReference type="SUPFAM" id="SSF52047">
    <property type="entry name" value="RNI-like"/>
    <property type="match status" value="1"/>
</dbReference>